<dbReference type="SUPFAM" id="SSF53335">
    <property type="entry name" value="S-adenosyl-L-methionine-dependent methyltransferases"/>
    <property type="match status" value="1"/>
</dbReference>
<keyword evidence="5" id="KW-1185">Reference proteome</keyword>
<sequence>MNTDGYNIDVNYSYGYYRELSPLAFKISCLIRGIKPPKISSACELGYGNGISINVHSSASSVKWWGTDFNPSHANFANQFASVAENESKIYEDSFLDFLHQKDLPDFDFIGLHGIYSWVDKKNRGYLCDFIERKLRVGGGVYISYNVLPGFLELLPFRNVLKNYADFMLPESKSTISKLNDSLEFFEQLANVDATFIAKNEALKSQVQQMKDLDRSYLAHEFMNKSWEIMDFLQIHKELSRSKINFAFPAHFKSMWQHMIYTDSQKKLLDGIDNIYFQEYIKDLINNNRFRKDYWIKGAQPLSEAEQKKLLEEIRVVLIEPREKIDFSFELSAAGIGQTFNLQKELYGTFLDILSDYQPKTIAEIQQNANGKLDNFKQVIEVVTVLDIKGVLHYAQPDEEVSLAINKTHRLNFEILQKAKSKGEISVLASALLGEGIQVNRLEQLALLSILEGKKTSKEYIEFIWETLKSQNQKIIKKGEVIESEEDNIKEIEALVRDFEKKLPILKNLKILRGI</sequence>
<feature type="domain" description="Methyltransferase regulatory" evidence="1">
    <location>
        <begin position="214"/>
        <end position="297"/>
    </location>
</feature>
<evidence type="ECO:0000259" key="1">
    <source>
        <dbReference type="Pfam" id="PF10119"/>
    </source>
</evidence>
<evidence type="ECO:0000313" key="2">
    <source>
        <dbReference type="EMBL" id="MDO7252432.1"/>
    </source>
</evidence>
<dbReference type="RefSeq" id="WP_305516273.1">
    <property type="nucleotide sequence ID" value="NZ_JAUPEV010000001.1"/>
</dbReference>
<reference evidence="2" key="2">
    <citation type="submission" date="2023-07" db="EMBL/GenBank/DDBJ databases">
        <authorList>
            <person name="Aydin F."/>
            <person name="Tarhane S."/>
            <person name="Saticioglu I.B."/>
            <person name="Karakaya E."/>
            <person name="Abay S."/>
            <person name="Guran O."/>
            <person name="Bozkurt E."/>
            <person name="Uzum N."/>
            <person name="Olgun K."/>
            <person name="Jablonski D."/>
        </authorList>
    </citation>
    <scope>NUCLEOTIDE SEQUENCE</scope>
    <source>
        <strain evidence="2">Faydin-H75</strain>
    </source>
</reference>
<accession>A0AA90PJE5</accession>
<dbReference type="InterPro" id="IPR029063">
    <property type="entry name" value="SAM-dependent_MTases_sf"/>
</dbReference>
<evidence type="ECO:0000313" key="4">
    <source>
        <dbReference type="Proteomes" id="UP001177258"/>
    </source>
</evidence>
<dbReference type="EMBL" id="JAUPEV010000001">
    <property type="protein sequence ID" value="MDO7252432.1"/>
    <property type="molecule type" value="Genomic_DNA"/>
</dbReference>
<reference evidence="2 4" key="3">
    <citation type="journal article" date="2024" name="Syst. Appl. Microbiol.">
        <title>Helicobacter cappadocius sp. nov., from lizards: The first psychrotrophic Helicobacter species.</title>
        <authorList>
            <person name="Aydin F."/>
            <person name="Tarhane S."/>
            <person name="Karakaya E."/>
            <person name="Abay S."/>
            <person name="Kayman T."/>
            <person name="Guran O."/>
            <person name="Bozkurt E."/>
            <person name="Uzum N."/>
            <person name="Avci A."/>
            <person name="Olgun K."/>
            <person name="Jablonski D."/>
            <person name="Guran C."/>
            <person name="Burcin Saticioglu I."/>
        </authorList>
    </citation>
    <scope>NUCLEOTIDE SEQUENCE [LARGE SCALE GENOMIC DNA]</scope>
    <source>
        <strain evidence="2">Faydin-H75</strain>
        <strain evidence="4">faydin-H76</strain>
    </source>
</reference>
<name>A0AA90PJE5_9HELI</name>
<dbReference type="InterPro" id="IPR018773">
    <property type="entry name" value="MeTrfase_reg_dom_prd"/>
</dbReference>
<dbReference type="Pfam" id="PF10119">
    <property type="entry name" value="MethyTransf_Reg"/>
    <property type="match status" value="1"/>
</dbReference>
<dbReference type="GO" id="GO:0008168">
    <property type="term" value="F:methyltransferase activity"/>
    <property type="evidence" value="ECO:0007669"/>
    <property type="project" value="UniProtKB-KW"/>
</dbReference>
<dbReference type="AlphaFoldDB" id="A0AA90PJE5"/>
<dbReference type="Proteomes" id="UP001240777">
    <property type="component" value="Unassembled WGS sequence"/>
</dbReference>
<organism evidence="3 4">
    <name type="scientific">Helicobacter cappadocius</name>
    <dbReference type="NCBI Taxonomy" id="3063998"/>
    <lineage>
        <taxon>Bacteria</taxon>
        <taxon>Pseudomonadati</taxon>
        <taxon>Campylobacterota</taxon>
        <taxon>Epsilonproteobacteria</taxon>
        <taxon>Campylobacterales</taxon>
        <taxon>Helicobacteraceae</taxon>
        <taxon>Helicobacter</taxon>
    </lineage>
</organism>
<proteinExistence type="predicted"/>
<protein>
    <submittedName>
        <fullName evidence="3">Methyltransferase regulatory domain-containing protein</fullName>
    </submittedName>
</protein>
<gene>
    <name evidence="2" type="ORF">Q5I04_00665</name>
    <name evidence="3" type="ORF">Q5I06_00665</name>
</gene>
<dbReference type="GO" id="GO:0032259">
    <property type="term" value="P:methylation"/>
    <property type="evidence" value="ECO:0007669"/>
    <property type="project" value="UniProtKB-KW"/>
</dbReference>
<dbReference type="EMBL" id="JAUYZK010000001">
    <property type="protein sequence ID" value="MDP2538299.1"/>
    <property type="molecule type" value="Genomic_DNA"/>
</dbReference>
<reference evidence="3 5" key="1">
    <citation type="submission" date="2023-07" db="EMBL/GenBank/DDBJ databases">
        <title>Unpublished Manusciprt.</title>
        <authorList>
            <person name="Aydin F."/>
            <person name="Tarhane S."/>
            <person name="Saticioglu I.B."/>
            <person name="Karakaya E."/>
            <person name="Abay S."/>
            <person name="Guran O."/>
            <person name="Bozkurt E."/>
            <person name="Uzum N."/>
            <person name="Olgun K."/>
            <person name="Jablonski D."/>
        </authorList>
    </citation>
    <scope>NUCLEOTIDE SEQUENCE</scope>
    <source>
        <strain evidence="5">faydin-H75</strain>
        <strain evidence="3">Faydin-H76</strain>
    </source>
</reference>
<comment type="caution">
    <text evidence="3">The sequence shown here is derived from an EMBL/GenBank/DDBJ whole genome shotgun (WGS) entry which is preliminary data.</text>
</comment>
<evidence type="ECO:0000313" key="3">
    <source>
        <dbReference type="EMBL" id="MDP2538299.1"/>
    </source>
</evidence>
<dbReference type="Gene3D" id="3.40.50.150">
    <property type="entry name" value="Vaccinia Virus protein VP39"/>
    <property type="match status" value="1"/>
</dbReference>
<evidence type="ECO:0000313" key="5">
    <source>
        <dbReference type="Proteomes" id="UP001240777"/>
    </source>
</evidence>
<keyword evidence="3" id="KW-0808">Transferase</keyword>
<keyword evidence="3" id="KW-0489">Methyltransferase</keyword>
<dbReference type="Proteomes" id="UP001177258">
    <property type="component" value="Unassembled WGS sequence"/>
</dbReference>